<accession>A0AAV1LAS9</accession>
<evidence type="ECO:0000256" key="1">
    <source>
        <dbReference type="SAM" id="MobiDB-lite"/>
    </source>
</evidence>
<gene>
    <name evidence="3" type="ORF">PARMNEM_LOCUS12412</name>
</gene>
<evidence type="ECO:0000259" key="2">
    <source>
        <dbReference type="SMART" id="SM00868"/>
    </source>
</evidence>
<keyword evidence="4" id="KW-1185">Reference proteome</keyword>
<dbReference type="GO" id="GO:0005634">
    <property type="term" value="C:nucleus"/>
    <property type="evidence" value="ECO:0007669"/>
    <property type="project" value="InterPro"/>
</dbReference>
<dbReference type="EMBL" id="CAVLGL010000087">
    <property type="protein sequence ID" value="CAK1592463.1"/>
    <property type="molecule type" value="Genomic_DNA"/>
</dbReference>
<feature type="region of interest" description="Disordered" evidence="1">
    <location>
        <begin position="129"/>
        <end position="152"/>
    </location>
</feature>
<name>A0AAV1LAS9_9NEOP</name>
<dbReference type="GO" id="GO:0008270">
    <property type="term" value="F:zinc ion binding"/>
    <property type="evidence" value="ECO:0007669"/>
    <property type="project" value="InterPro"/>
</dbReference>
<proteinExistence type="predicted"/>
<organism evidence="3 4">
    <name type="scientific">Parnassius mnemosyne</name>
    <name type="common">clouded apollo</name>
    <dbReference type="NCBI Taxonomy" id="213953"/>
    <lineage>
        <taxon>Eukaryota</taxon>
        <taxon>Metazoa</taxon>
        <taxon>Ecdysozoa</taxon>
        <taxon>Arthropoda</taxon>
        <taxon>Hexapoda</taxon>
        <taxon>Insecta</taxon>
        <taxon>Pterygota</taxon>
        <taxon>Neoptera</taxon>
        <taxon>Endopterygota</taxon>
        <taxon>Lepidoptera</taxon>
        <taxon>Glossata</taxon>
        <taxon>Ditrysia</taxon>
        <taxon>Papilionoidea</taxon>
        <taxon>Papilionidae</taxon>
        <taxon>Parnassiinae</taxon>
        <taxon>Parnassini</taxon>
        <taxon>Parnassius</taxon>
        <taxon>Driopa</taxon>
    </lineage>
</organism>
<dbReference type="Proteomes" id="UP001314205">
    <property type="component" value="Unassembled WGS sequence"/>
</dbReference>
<feature type="domain" description="ZAD" evidence="2">
    <location>
        <begin position="6"/>
        <end position="74"/>
    </location>
</feature>
<evidence type="ECO:0000313" key="4">
    <source>
        <dbReference type="Proteomes" id="UP001314205"/>
    </source>
</evidence>
<dbReference type="AlphaFoldDB" id="A0AAV1LAS9"/>
<evidence type="ECO:0000313" key="3">
    <source>
        <dbReference type="EMBL" id="CAK1592463.1"/>
    </source>
</evidence>
<reference evidence="3 4" key="1">
    <citation type="submission" date="2023-11" db="EMBL/GenBank/DDBJ databases">
        <authorList>
            <person name="Hedman E."/>
            <person name="Englund M."/>
            <person name="Stromberg M."/>
            <person name="Nyberg Akerstrom W."/>
            <person name="Nylinder S."/>
            <person name="Jareborg N."/>
            <person name="Kallberg Y."/>
            <person name="Kronander E."/>
        </authorList>
    </citation>
    <scope>NUCLEOTIDE SEQUENCE [LARGE SCALE GENOMIC DNA]</scope>
</reference>
<dbReference type="InterPro" id="IPR012934">
    <property type="entry name" value="Znf_AD"/>
</dbReference>
<dbReference type="SMART" id="SM00868">
    <property type="entry name" value="zf-AD"/>
    <property type="match status" value="1"/>
</dbReference>
<protein>
    <recommendedName>
        <fullName evidence="2">ZAD domain-containing protein</fullName>
    </recommendedName>
</protein>
<sequence length="152" mass="17297">MAFSEVCRICLCVNERMLVLKETGLKNLYKALTDTFMDENEGPIIVCVTCHARLNRCRSLQQQAIGSNAVLDQLLTGASMSTPNPHKPRYEIQFTPICHIDIRPGECDTGNDRNDEIFSLESVKVEEENIEDENSKFEENRNHETGKDIHIL</sequence>
<comment type="caution">
    <text evidence="3">The sequence shown here is derived from an EMBL/GenBank/DDBJ whole genome shotgun (WGS) entry which is preliminary data.</text>
</comment>